<dbReference type="HOGENOM" id="CLU_3033823_0_0_1"/>
<dbReference type="EMBL" id="GL945499">
    <property type="protein sequence ID" value="EGN92734.1"/>
    <property type="molecule type" value="Genomic_DNA"/>
</dbReference>
<reference evidence="2" key="1">
    <citation type="journal article" date="2011" name="Science">
        <title>The plant cell wall-decomposing machinery underlies the functional diversity of forest fungi.</title>
        <authorList>
            <person name="Eastwood D.C."/>
            <person name="Floudas D."/>
            <person name="Binder M."/>
            <person name="Majcherczyk A."/>
            <person name="Schneider P."/>
            <person name="Aerts A."/>
            <person name="Asiegbu F.O."/>
            <person name="Baker S.E."/>
            <person name="Barry K."/>
            <person name="Bendiksby M."/>
            <person name="Blumentritt M."/>
            <person name="Coutinho P.M."/>
            <person name="Cullen D."/>
            <person name="de Vries R.P."/>
            <person name="Gathman A."/>
            <person name="Goodell B."/>
            <person name="Henrissat B."/>
            <person name="Ihrmark K."/>
            <person name="Kauserud H."/>
            <person name="Kohler A."/>
            <person name="LaButti K."/>
            <person name="Lapidus A."/>
            <person name="Lavin J.L."/>
            <person name="Lee Y.-H."/>
            <person name="Lindquist E."/>
            <person name="Lilly W."/>
            <person name="Lucas S."/>
            <person name="Morin E."/>
            <person name="Murat C."/>
            <person name="Oguiza J.A."/>
            <person name="Park J."/>
            <person name="Pisabarro A.G."/>
            <person name="Riley R."/>
            <person name="Rosling A."/>
            <person name="Salamov A."/>
            <person name="Schmidt O."/>
            <person name="Schmutz J."/>
            <person name="Skrede I."/>
            <person name="Stenlid J."/>
            <person name="Wiebenga A."/>
            <person name="Xie X."/>
            <person name="Kuees U."/>
            <person name="Hibbett D.S."/>
            <person name="Hoffmeister D."/>
            <person name="Hoegberg N."/>
            <person name="Martin F."/>
            <person name="Grigoriev I.V."/>
            <person name="Watkinson S.C."/>
        </authorList>
    </citation>
    <scope>NUCLEOTIDE SEQUENCE [LARGE SCALE GENOMIC DNA]</scope>
    <source>
        <strain evidence="2">strain S7.3</strain>
    </source>
</reference>
<dbReference type="AlphaFoldDB" id="F8QFY6"/>
<evidence type="ECO:0000313" key="2">
    <source>
        <dbReference type="Proteomes" id="UP000008063"/>
    </source>
</evidence>
<dbReference type="Proteomes" id="UP000008063">
    <property type="component" value="Unassembled WGS sequence"/>
</dbReference>
<protein>
    <submittedName>
        <fullName evidence="1">Uncharacterized protein</fullName>
    </submittedName>
</protein>
<evidence type="ECO:0000313" key="1">
    <source>
        <dbReference type="EMBL" id="EGN92734.1"/>
    </source>
</evidence>
<organism evidence="2">
    <name type="scientific">Serpula lacrymans var. lacrymans (strain S7.3)</name>
    <name type="common">Dry rot fungus</name>
    <dbReference type="NCBI Taxonomy" id="936435"/>
    <lineage>
        <taxon>Eukaryota</taxon>
        <taxon>Fungi</taxon>
        <taxon>Dikarya</taxon>
        <taxon>Basidiomycota</taxon>
        <taxon>Agaricomycotina</taxon>
        <taxon>Agaricomycetes</taxon>
        <taxon>Agaricomycetidae</taxon>
        <taxon>Boletales</taxon>
        <taxon>Coniophorineae</taxon>
        <taxon>Serpulaceae</taxon>
        <taxon>Serpula</taxon>
    </lineage>
</organism>
<sequence>MPTESRFPLVFEDSSVGLPPGISYSPILGVIVKMSGNKYQGHGEHSPLHPLEGMV</sequence>
<keyword evidence="2" id="KW-1185">Reference proteome</keyword>
<gene>
    <name evidence="1" type="ORF">SERLA73DRAFT_190571</name>
</gene>
<name>F8QFY6_SERL3</name>
<dbReference type="InParanoid" id="F8QFY6"/>
<proteinExistence type="predicted"/>
<accession>F8QFY6</accession>